<dbReference type="GO" id="GO:0070042">
    <property type="term" value="F:rRNA (uridine-N3-)-methyltransferase activity"/>
    <property type="evidence" value="ECO:0007669"/>
    <property type="project" value="InterPro"/>
</dbReference>
<feature type="domain" description="25S rRNA (uridine-N(3))-methyltransferase BMT5-like" evidence="1">
    <location>
        <begin position="18"/>
        <end position="182"/>
    </location>
</feature>
<accession>A0AAV9AX42</accession>
<gene>
    <name evidence="2" type="ORF">QJS04_geneDACA006662</name>
</gene>
<dbReference type="EMBL" id="JAUJYN010000006">
    <property type="protein sequence ID" value="KAK1268904.1"/>
    <property type="molecule type" value="Genomic_DNA"/>
</dbReference>
<dbReference type="InterPro" id="IPR029063">
    <property type="entry name" value="SAM-dependent_MTases_sf"/>
</dbReference>
<reference evidence="2" key="2">
    <citation type="submission" date="2023-06" db="EMBL/GenBank/DDBJ databases">
        <authorList>
            <person name="Ma L."/>
            <person name="Liu K.-W."/>
            <person name="Li Z."/>
            <person name="Hsiao Y.-Y."/>
            <person name="Qi Y."/>
            <person name="Fu T."/>
            <person name="Tang G."/>
            <person name="Zhang D."/>
            <person name="Sun W.-H."/>
            <person name="Liu D.-K."/>
            <person name="Li Y."/>
            <person name="Chen G.-Z."/>
            <person name="Liu X.-D."/>
            <person name="Liao X.-Y."/>
            <person name="Jiang Y.-T."/>
            <person name="Yu X."/>
            <person name="Hao Y."/>
            <person name="Huang J."/>
            <person name="Zhao X.-W."/>
            <person name="Ke S."/>
            <person name="Chen Y.-Y."/>
            <person name="Wu W.-L."/>
            <person name="Hsu J.-L."/>
            <person name="Lin Y.-F."/>
            <person name="Huang M.-D."/>
            <person name="Li C.-Y."/>
            <person name="Huang L."/>
            <person name="Wang Z.-W."/>
            <person name="Zhao X."/>
            <person name="Zhong W.-Y."/>
            <person name="Peng D.-H."/>
            <person name="Ahmad S."/>
            <person name="Lan S."/>
            <person name="Zhang J.-S."/>
            <person name="Tsai W.-C."/>
            <person name="Van De Peer Y."/>
            <person name="Liu Z.-J."/>
        </authorList>
    </citation>
    <scope>NUCLEOTIDE SEQUENCE</scope>
    <source>
        <strain evidence="2">SCP</strain>
        <tissue evidence="2">Leaves</tissue>
    </source>
</reference>
<name>A0AAV9AX42_ACOGR</name>
<dbReference type="FunFam" id="3.40.50.150:FF:000440">
    <property type="entry name" value="Os09g0479300 protein"/>
    <property type="match status" value="1"/>
</dbReference>
<dbReference type="GO" id="GO:0005737">
    <property type="term" value="C:cytoplasm"/>
    <property type="evidence" value="ECO:0007669"/>
    <property type="project" value="TreeGrafter"/>
</dbReference>
<dbReference type="Pfam" id="PF10354">
    <property type="entry name" value="BMT5-like"/>
    <property type="match status" value="1"/>
</dbReference>
<comment type="caution">
    <text evidence="2">The sequence shown here is derived from an EMBL/GenBank/DDBJ whole genome shotgun (WGS) entry which is preliminary data.</text>
</comment>
<proteinExistence type="predicted"/>
<evidence type="ECO:0000259" key="1">
    <source>
        <dbReference type="Pfam" id="PF10354"/>
    </source>
</evidence>
<evidence type="ECO:0000313" key="3">
    <source>
        <dbReference type="Proteomes" id="UP001179952"/>
    </source>
</evidence>
<sequence>MEETVKWVKHYASFHEILLVGDGDFSFSLSLANSFGSATNIVASSLDPFHVLEKKYKNAGRNLERLACMGATLLHGIDATKMKHYPDLSMRKFDRIIFNFPHAGFKWHEKDMRQIELHRQLIRGFFNNASHMLRPDGEIHINHKKGIPYSNWNLKKIAEENSLVLLECVDFNSEDYPSYENKIGDGSNCDKPFFLGECGTFKFAIGHTHKKPMVMQSNQDFKWNEVVPHHREIPFIGTTEVFPLPCARPLIGRTELHPHFHARSLIERSEFVSHPLARPFHGSSDVVPHPFARSFIKGTEVAFPHPFARPLGGRTEVVPHPWPGSFTEMAEIASHPHARPSIERTDIVPRLNDILHTEFISRSAYCHREMGIDSGRMSLFKDYFSESSYATFGRTIDRDLYRSAEGSLRRAFAPYMDVNPRMNFHDYMQNLEERRRLSF</sequence>
<evidence type="ECO:0000313" key="2">
    <source>
        <dbReference type="EMBL" id="KAK1268904.1"/>
    </source>
</evidence>
<dbReference type="Proteomes" id="UP001179952">
    <property type="component" value="Unassembled WGS sequence"/>
</dbReference>
<protein>
    <recommendedName>
        <fullName evidence="1">25S rRNA (uridine-N(3))-methyltransferase BMT5-like domain-containing protein</fullName>
    </recommendedName>
</protein>
<dbReference type="AlphaFoldDB" id="A0AAV9AX42"/>
<dbReference type="GO" id="GO:0070475">
    <property type="term" value="P:rRNA base methylation"/>
    <property type="evidence" value="ECO:0007669"/>
    <property type="project" value="InterPro"/>
</dbReference>
<dbReference type="PANTHER" id="PTHR11538:SF26">
    <property type="entry name" value="FERREDOXIN-FOLD ANTICODON-BINDING DOMAIN-CONTAINING PROTEIN 1"/>
    <property type="match status" value="1"/>
</dbReference>
<organism evidence="2 3">
    <name type="scientific">Acorus gramineus</name>
    <name type="common">Dwarf sweet flag</name>
    <dbReference type="NCBI Taxonomy" id="55184"/>
    <lineage>
        <taxon>Eukaryota</taxon>
        <taxon>Viridiplantae</taxon>
        <taxon>Streptophyta</taxon>
        <taxon>Embryophyta</taxon>
        <taxon>Tracheophyta</taxon>
        <taxon>Spermatophyta</taxon>
        <taxon>Magnoliopsida</taxon>
        <taxon>Liliopsida</taxon>
        <taxon>Acoraceae</taxon>
        <taxon>Acorus</taxon>
    </lineage>
</organism>
<dbReference type="Gene3D" id="3.40.50.150">
    <property type="entry name" value="Vaccinia Virus protein VP39"/>
    <property type="match status" value="1"/>
</dbReference>
<dbReference type="PANTHER" id="PTHR11538">
    <property type="entry name" value="PHENYLALANYL-TRNA SYNTHETASE"/>
    <property type="match status" value="1"/>
</dbReference>
<reference evidence="2" key="1">
    <citation type="journal article" date="2023" name="Nat. Commun.">
        <title>Diploid and tetraploid genomes of Acorus and the evolution of monocots.</title>
        <authorList>
            <person name="Ma L."/>
            <person name="Liu K.W."/>
            <person name="Li Z."/>
            <person name="Hsiao Y.Y."/>
            <person name="Qi Y."/>
            <person name="Fu T."/>
            <person name="Tang G.D."/>
            <person name="Zhang D."/>
            <person name="Sun W.H."/>
            <person name="Liu D.K."/>
            <person name="Li Y."/>
            <person name="Chen G.Z."/>
            <person name="Liu X.D."/>
            <person name="Liao X.Y."/>
            <person name="Jiang Y.T."/>
            <person name="Yu X."/>
            <person name="Hao Y."/>
            <person name="Huang J."/>
            <person name="Zhao X.W."/>
            <person name="Ke S."/>
            <person name="Chen Y.Y."/>
            <person name="Wu W.L."/>
            <person name="Hsu J.L."/>
            <person name="Lin Y.F."/>
            <person name="Huang M.D."/>
            <person name="Li C.Y."/>
            <person name="Huang L."/>
            <person name="Wang Z.W."/>
            <person name="Zhao X."/>
            <person name="Zhong W.Y."/>
            <person name="Peng D.H."/>
            <person name="Ahmad S."/>
            <person name="Lan S."/>
            <person name="Zhang J.S."/>
            <person name="Tsai W.C."/>
            <person name="Van de Peer Y."/>
            <person name="Liu Z.J."/>
        </authorList>
    </citation>
    <scope>NUCLEOTIDE SEQUENCE</scope>
    <source>
        <strain evidence="2">SCP</strain>
    </source>
</reference>
<dbReference type="InterPro" id="IPR019446">
    <property type="entry name" value="BMT5-like"/>
</dbReference>
<keyword evidence="3" id="KW-1185">Reference proteome</keyword>
<dbReference type="SUPFAM" id="SSF53335">
    <property type="entry name" value="S-adenosyl-L-methionine-dependent methyltransferases"/>
    <property type="match status" value="1"/>
</dbReference>